<dbReference type="EMBL" id="JBGNUJ010000010">
    <property type="protein sequence ID" value="KAL3955393.1"/>
    <property type="molecule type" value="Genomic_DNA"/>
</dbReference>
<keyword evidence="2" id="KW-1185">Reference proteome</keyword>
<dbReference type="Proteomes" id="UP001638806">
    <property type="component" value="Unassembled WGS sequence"/>
</dbReference>
<sequence>MSDALPVRAPHVAKFVSIRDLVPLVLVLRFIGVCSTVAGAGGPFPRPRSAGSGSGWVTTFLAFFFFFTGTTVCGVGLDVLSRARGNLADTAVAGEREVGVAQGDKGVLYRRCKVVPRVAFNIVRNGAKPDQDGQEEPLPVGREDNKFDAKELGYGPERLKVTVHAHPEQPQRVEADRDTDVVDDAAPEVAGGGPDVAFLIGARCFHHNGGQGQYGLEPRILQDAALDGEKGMGVRNIDLAQDVVEGPEVLDRRPPVGHDDQSALAAEVVDEKLEEARSDVHDGEQRRRQGGDAGNDRCAGSHKVDDLIWTRREGVEMSRQAAVDALGHDCLAGAICNGLRDRARTLRLCENGDATAVKETGCVGDDAPRICMKNPGCETLSRGHGWFASQGTPAVQAALRSARPGWSERLRLVGAPFDGAGAAPAASGSLWALWLSAGPAPNNWPAQSHSHAAEKPRANVDDALSLQASWGSYAADTIMSMSAHVMEVRADSPSFNFTFLIYFIISGLLAIFFLLYFNRLFGSIASYAIRAYTWHKYRVYIDISALQISLLAGRVFFTGLRYHGSNETFLVQYGDITWRYWLRRVREADIRNTRNTGEGVTADGDKNARLPCRVNVKLVGLEWFVYNRSPAYDTIFEGLADFRSSGSRSSGLSDAHEKNGLRSRSNGQYGTLGPSDFSRSANGNHLQQSSQVPRQPVADLASSIADSGSVNSDAREDSPELPFLLQLFPIQVECQKPALVMGNDNTKAVLIVKANSASAVVDASKSQTCDQYRQDFNVRFSHPVVEMKENDEFKEDQVSRAVRQRNDNQGSVPTPPRSLFRHHRRKVVHSLRNMVPYWRRSVESFSTDSRGAEAATASQVPGSSHWQGLSRYLDDQDQDDRARWASVEYAAVSTIIDSPEATLRIYWDAVSKVTAQERLTTLPPASNNVNGSEPPAWGMSLSIKGGTVNYGPWADRQRAELQRVFFPTLAKDATPAKPLPVGAWRVATQFKLSVDIENAVTLRIPIREESKNWRWRGKEPPIRHQGGPYKRKQRSKAKKNSKADATHVRPSGWLEVKVPGNTTVSYSMDMLASALGYGNYLNIDIPSTELWSSVNHDLLWTSGPQKISCDLSNPLPWNTLRNWQFTVDSDDMKLYLLRDHIFLLIDLVDDWGSGPLAEYLVFTPYKYHLNLNLRNVELYLNVNDENIIDKPTSLDDNAFLILSSPLLHAELTIPLDKFRPSRNAIPLDIRTDSFDLALHTSQSSTHTAFLSSNEIGHGEGLAVTGSYQYNATTSPANTDTLILNVHGQSPYAYLYGFVIRYFILLKDNYFGDHVHFKTLDEYQEQLQAAATKQPHEPLAGPPEQKSPTISTSFWPSKWTTLASCFRLSVDLRFTNYYMDMELELSPLSLSMGLPGRNQESPGVVYSNTQLFVDGIRVFGHRTFGLPPTEPTYLCNWDVSVGAVRGECTGDFLASLAKGGAAFGFMFDDVENALVPYSSLVFHDITFVRVDVSSVHLWIRVEEAAFLLSTDAIEVNSNDWARSHYSKRADISIPNIELSCVNAESAARHYSRRQHPVETAAYLRTDIRLSTIGRKFHFSEERKIQQDLVRREDQRTDRTPFLLLDEFGSDFVPEVVDPPAQCSPPPPYPAIDAIDEDASCRSAPSFRRSQHLRHQRSFLSLSSSGSNSVRRASRHGGGQTPAKLKGPPSRHSLRPATDRQRKPSSSSGHRPSFISPAGDKDVHDHSSVAFSSQYFAPHFPLEDVHADVRDATFAAVQEERADYEDIFERATADLEDIDPRNLSEEHAHSSALVEFPSGITAFFTPEAVRHATSLMAALQPCEPEDILDSLQVDSIGEIFSSKKQEHIRGKMQDVLVRLPHANLRFLNTSTLDSPDESQEEQDQYDIRLSRVALVTRTVTDGDLKPPRTSLHFRLNSAELSASERLSSLQAPQAAVMVEVDTVMVSLGAKEVTYFDADVGSIVGSTATEKIEYLASLIHRTGSMASDLERLLAETTSRQGNRVKYLAHGLLQEGRSVNDPSFLIRPSAVLRSAHRHIRTVDSWKMIMRLRQIWATAGDKLRSRLLQNCNDNPPPLPANAAESVISAFQRWRSWDLENVASSVLMRTMFGKMKGVESAIPSQEYPLLGACRLAETRFVLDPGPKQNSISFLDINVRIDKKPSKSADNLPEVPGFDGPLMVVDVCCGDAAIHMNWELCELADDILRLYNRAQTQQRKTPRPAKSRVEDGAKPPSALQVVIEVIQGSVDIETVNLTSKTLSNGIKTSVLMYNTEDRDKLASVMVNCNAVTSRLHSHSQFLGMYQLRQPSLFLAHEAEDTEEATLHAIKATASNQGFTLEVKQDPTVLLEVLDLVVKDEVTQLYRVKKQVPVSPHDCRASEDHRPAVESQDQRCHITGVVARASCATNYGQDLIFDFDIKENSHETQINVQNKPQSISLLQIPPTNGRITGRTSGSQRSVTVLSSVEVIQLDASAVHSLLAALNRPQVSSAIEEAQEQIAVIQGHMSDIFGSTPPPTPSDVQKPGTTLAYNVHLTLAGLRIFAKTALKSKTEPIAQILFTLEKVYLQVCNQQDPNGPALKYPDLHVNLRQIGLDVLRGRQDAMRSCGRVGASVTVSASSRRGEDGREDWHLNFRSDDLDISLSPETVSTVIDVVGYTGSKIKDLDTSRELEYLRKLRQSKPRITINDDETVVADADILDSVLASVVYHFELRNIRVSWDVADGSQDHDTSKEDLVLSIKLIEFGTRTRKSARLTIANFQLQTVPPGQDKNLRSLHSALLPEVIFNVAYLSTSEARRMAFQATGESLDLRLTSGFIVPAANLVESISLSTKNVQKASAQWATATASANKKPDETHTVQRQRSLFGKKRLESLLVDADFAGAVVYVASGSSRSGGPTAKYGQPSLAGKYGQFNADDSGSGAVLRSPGLAWKCEYRDNGNEDPSLYGEVKIDASSNILYPSVVPLILDILASVKKVVSDDSPQDKQQQPGEPPKLKAERSGDEDNILTADPSAMLGRLRLNLGLRICRQEFSLSCQPIARVAATTGFDNVYFTVNTVTSQEQGNFFAISGVLTKPMASVQHVYSRESTASFEVDAVTLSFMNSKHVSGTSGVSAILKVSPMKISVNAKQAQDFLLFREIWYPRDLRRASTAPVAKLQTETSQGHLVQRYQQVAATAAFPWTATISIEALDVSVDLGQAIGKSVFQIHDFWVSSKKTSDWEQNLCLGFKSIGVDCTGRLSGFVALQHFRMRSSIQWPKREEALNETPLVQASLAFNALRIKAAFDYQAFLVADITSLELLMYNVRERRQGRGDRLVAIFDGDAVQVFGTATSAAQGLALWQAIQKLIQERRENLESSLRDIEKFMRRKSSTSRNPPQSSPPIPKLPEDDTMAKSPISLDTDVVVTLKALNLGVFPSTFSDHQVFKMEAFDAYARFAASIEQRRIHSILRMTLGQLRIGLAGVRNVEAPKTLSEMTVEDVVSRATGSRGGTILKVPRVEAVMETWQAPNSNHIEYIFKSAFEGKVEVGWNYSRVSYIRGMWANHCKSLEQTWGRQLPIAAVKITGVPETEGEGDQKITAEVNVPQSKYDYRALEPPIIETPQLRDMGEATPPLEWIGLHREKLPNLTHQIVIVSLLELAGEVEDAYSRILGSS</sequence>
<reference evidence="1" key="1">
    <citation type="submission" date="2024-12" db="EMBL/GenBank/DDBJ databases">
        <title>Comparative genomics and development of molecular markers within Purpureocillium lilacinum and among Purpureocillium species.</title>
        <authorList>
            <person name="Yeh Z.-Y."/>
            <person name="Ni N.-T."/>
            <person name="Lo P.-H."/>
            <person name="Mushyakhwo K."/>
            <person name="Lin C.-F."/>
            <person name="Nai Y.-S."/>
        </authorList>
    </citation>
    <scope>NUCLEOTIDE SEQUENCE</scope>
    <source>
        <strain evidence="1">NCHU-NPUST-175</strain>
    </source>
</reference>
<name>A0ACC4DH16_PURLI</name>
<accession>A0ACC4DH16</accession>
<organism evidence="1 2">
    <name type="scientific">Purpureocillium lilacinum</name>
    <name type="common">Paecilomyces lilacinus</name>
    <dbReference type="NCBI Taxonomy" id="33203"/>
    <lineage>
        <taxon>Eukaryota</taxon>
        <taxon>Fungi</taxon>
        <taxon>Dikarya</taxon>
        <taxon>Ascomycota</taxon>
        <taxon>Pezizomycotina</taxon>
        <taxon>Sordariomycetes</taxon>
        <taxon>Hypocreomycetidae</taxon>
        <taxon>Hypocreales</taxon>
        <taxon>Ophiocordycipitaceae</taxon>
        <taxon>Purpureocillium</taxon>
    </lineage>
</organism>
<proteinExistence type="predicted"/>
<evidence type="ECO:0000313" key="2">
    <source>
        <dbReference type="Proteomes" id="UP001638806"/>
    </source>
</evidence>
<protein>
    <submittedName>
        <fullName evidence="1">Uncharacterized protein</fullName>
    </submittedName>
</protein>
<gene>
    <name evidence="1" type="ORF">ACCO45_010956</name>
</gene>
<comment type="caution">
    <text evidence="1">The sequence shown here is derived from an EMBL/GenBank/DDBJ whole genome shotgun (WGS) entry which is preliminary data.</text>
</comment>
<evidence type="ECO:0000313" key="1">
    <source>
        <dbReference type="EMBL" id="KAL3955393.1"/>
    </source>
</evidence>